<reference evidence="3" key="1">
    <citation type="submission" date="2018-10" db="EMBL/GenBank/DDBJ databases">
        <title>Effector identification in a new, highly contiguous assembly of the strawberry crown rot pathogen Phytophthora cactorum.</title>
        <authorList>
            <person name="Armitage A.D."/>
            <person name="Nellist C.F."/>
            <person name="Bates H."/>
            <person name="Vickerstaff R.J."/>
            <person name="Harrison R.J."/>
        </authorList>
    </citation>
    <scope>NUCLEOTIDE SEQUENCE</scope>
    <source>
        <strain evidence="2">15-7</strain>
        <strain evidence="4">4032</strain>
        <strain evidence="3">4040</strain>
        <strain evidence="5">P415</strain>
        <strain evidence="6">P421</strain>
    </source>
</reference>
<dbReference type="EMBL" id="RCML01000113">
    <property type="protein sequence ID" value="KAG2990708.1"/>
    <property type="molecule type" value="Genomic_DNA"/>
</dbReference>
<dbReference type="EMBL" id="RCMG01000110">
    <property type="protein sequence ID" value="KAG2863194.1"/>
    <property type="molecule type" value="Genomic_DNA"/>
</dbReference>
<evidence type="ECO:0000313" key="7">
    <source>
        <dbReference type="Proteomes" id="UP000736787"/>
    </source>
</evidence>
<evidence type="ECO:0000313" key="6">
    <source>
        <dbReference type="EMBL" id="KAG3208844.1"/>
    </source>
</evidence>
<dbReference type="EMBL" id="RCMV01001386">
    <property type="protein sequence ID" value="KAG3208844.1"/>
    <property type="molecule type" value="Genomic_DNA"/>
</dbReference>
<evidence type="ECO:0000313" key="5">
    <source>
        <dbReference type="EMBL" id="KAG2990708.1"/>
    </source>
</evidence>
<sequence length="433" mass="47999">MSPPRRALRAPNPFPEPYNPVCALRDAPPLSSRYEEARRDPNVITNDFDEAQCRQLSTEPSSQRSNRPVARPLTLPARCHYGFQPLDPAKTARRAALQLLDTYACGLSAATADQQLQRHTLRERFLTQQVTTPREDRERLQQQLHGQPVPAMQTVPVVIRPGEATTAYEAQFQNWVERARRLPSYEALRASFSETDIRLERRLRLDFEKLKARRQLPGTRLKHHEAPPLPAPAASTAAHVHEPDAPATGQSLSSAADLSSPRSSGGKRPAPGEAVARRDGALATDVPGHKRRQLLGNPAGGEPQPPVSYVNEGNLATSEDIGYDPDDDAAPQGVPRDSGAHYARRAEPAEDEPRLNPRAASHHDVFVLDQRICSRTSFVHDTNASHARLAEGLEEMHHRVDCFETPSALQNRVVDLERQAAQLQGHLGLLLRF</sequence>
<feature type="region of interest" description="Disordered" evidence="1">
    <location>
        <begin position="1"/>
        <end position="26"/>
    </location>
</feature>
<feature type="region of interest" description="Disordered" evidence="1">
    <location>
        <begin position="216"/>
        <end position="356"/>
    </location>
</feature>
<dbReference type="AlphaFoldDB" id="A0A8T1BAS0"/>
<protein>
    <submittedName>
        <fullName evidence="3">Uncharacterized protein</fullName>
    </submittedName>
</protein>
<dbReference type="Proteomes" id="UP000774804">
    <property type="component" value="Unassembled WGS sequence"/>
</dbReference>
<organism evidence="3 7">
    <name type="scientific">Phytophthora cactorum</name>
    <dbReference type="NCBI Taxonomy" id="29920"/>
    <lineage>
        <taxon>Eukaryota</taxon>
        <taxon>Sar</taxon>
        <taxon>Stramenopiles</taxon>
        <taxon>Oomycota</taxon>
        <taxon>Peronosporomycetes</taxon>
        <taxon>Peronosporales</taxon>
        <taxon>Peronosporaceae</taxon>
        <taxon>Phytophthora</taxon>
    </lineage>
</organism>
<feature type="compositionally biased region" description="Low complexity" evidence="1">
    <location>
        <begin position="251"/>
        <end position="264"/>
    </location>
</feature>
<evidence type="ECO:0000256" key="1">
    <source>
        <dbReference type="SAM" id="MobiDB-lite"/>
    </source>
</evidence>
<gene>
    <name evidence="2" type="ORF">PC113_g5639</name>
    <name evidence="4" type="ORF">PC115_g4892</name>
    <name evidence="3" type="ORF">PC117_g22383</name>
    <name evidence="5" type="ORF">PC118_g5496</name>
    <name evidence="6" type="ORF">PC129_g20134</name>
</gene>
<feature type="compositionally biased region" description="Basic and acidic residues" evidence="1">
    <location>
        <begin position="344"/>
        <end position="356"/>
    </location>
</feature>
<accession>A0A8T1BAS0</accession>
<dbReference type="VEuPathDB" id="FungiDB:PC110_g23183"/>
<dbReference type="Proteomes" id="UP000735874">
    <property type="component" value="Unassembled WGS sequence"/>
</dbReference>
<evidence type="ECO:0000313" key="3">
    <source>
        <dbReference type="EMBL" id="KAG2899041.1"/>
    </source>
</evidence>
<dbReference type="Proteomes" id="UP000760860">
    <property type="component" value="Unassembled WGS sequence"/>
</dbReference>
<dbReference type="EMBL" id="RCMK01001227">
    <property type="protein sequence ID" value="KAG2899041.1"/>
    <property type="molecule type" value="Genomic_DNA"/>
</dbReference>
<comment type="caution">
    <text evidence="3">The sequence shown here is derived from an EMBL/GenBank/DDBJ whole genome shotgun (WGS) entry which is preliminary data.</text>
</comment>
<dbReference type="Proteomes" id="UP000736787">
    <property type="component" value="Unassembled WGS sequence"/>
</dbReference>
<evidence type="ECO:0000313" key="2">
    <source>
        <dbReference type="EMBL" id="KAG2863194.1"/>
    </source>
</evidence>
<dbReference type="EMBL" id="RCMI01000097">
    <property type="protein sequence ID" value="KAG2935389.1"/>
    <property type="molecule type" value="Genomic_DNA"/>
</dbReference>
<dbReference type="Proteomes" id="UP000697107">
    <property type="component" value="Unassembled WGS sequence"/>
</dbReference>
<proteinExistence type="predicted"/>
<dbReference type="VEuPathDB" id="FungiDB:PC110_g22993"/>
<evidence type="ECO:0000313" key="4">
    <source>
        <dbReference type="EMBL" id="KAG2935389.1"/>
    </source>
</evidence>
<name>A0A8T1BAS0_9STRA</name>